<protein>
    <submittedName>
        <fullName evidence="1">Uncharacterized protein</fullName>
    </submittedName>
</protein>
<dbReference type="Proteomes" id="UP000298663">
    <property type="component" value="Unassembled WGS sequence"/>
</dbReference>
<sequence>MTSTAAPAGVVGSIKDTLASMQHELSHSVQKLRLGTSAAPSLQTCTDNAIASIVVSEAGSNLMLKYQLHLQQIHDMGAEAARLSNVCSTRMGNLHQMCQEHGHAMIEISEKLRSLPAVRAQIRELNRDLKKVNRFLLQTEIALKNLESIHEKTHHQEKTVS</sequence>
<gene>
    <name evidence="1" type="ORF">L596_008023</name>
</gene>
<proteinExistence type="predicted"/>
<reference evidence="1 2" key="1">
    <citation type="journal article" date="2015" name="Genome Biol.">
        <title>Comparative genomics of Steinernema reveals deeply conserved gene regulatory networks.</title>
        <authorList>
            <person name="Dillman A.R."/>
            <person name="Macchietto M."/>
            <person name="Porter C.F."/>
            <person name="Rogers A."/>
            <person name="Williams B."/>
            <person name="Antoshechkin I."/>
            <person name="Lee M.M."/>
            <person name="Goodwin Z."/>
            <person name="Lu X."/>
            <person name="Lewis E.E."/>
            <person name="Goodrich-Blair H."/>
            <person name="Stock S.P."/>
            <person name="Adams B.J."/>
            <person name="Sternberg P.W."/>
            <person name="Mortazavi A."/>
        </authorList>
    </citation>
    <scope>NUCLEOTIDE SEQUENCE [LARGE SCALE GENOMIC DNA]</scope>
    <source>
        <strain evidence="1 2">ALL</strain>
    </source>
</reference>
<name>A0A4U5PBQ4_STECR</name>
<organism evidence="1 2">
    <name type="scientific">Steinernema carpocapsae</name>
    <name type="common">Entomopathogenic nematode</name>
    <dbReference type="NCBI Taxonomy" id="34508"/>
    <lineage>
        <taxon>Eukaryota</taxon>
        <taxon>Metazoa</taxon>
        <taxon>Ecdysozoa</taxon>
        <taxon>Nematoda</taxon>
        <taxon>Chromadorea</taxon>
        <taxon>Rhabditida</taxon>
        <taxon>Tylenchina</taxon>
        <taxon>Panagrolaimomorpha</taxon>
        <taxon>Strongyloidoidea</taxon>
        <taxon>Steinernematidae</taxon>
        <taxon>Steinernema</taxon>
    </lineage>
</organism>
<evidence type="ECO:0000313" key="1">
    <source>
        <dbReference type="EMBL" id="TKR93601.1"/>
    </source>
</evidence>
<comment type="caution">
    <text evidence="1">The sequence shown here is derived from an EMBL/GenBank/DDBJ whole genome shotgun (WGS) entry which is preliminary data.</text>
</comment>
<evidence type="ECO:0000313" key="2">
    <source>
        <dbReference type="Proteomes" id="UP000298663"/>
    </source>
</evidence>
<dbReference type="OrthoDB" id="5847319at2759"/>
<dbReference type="AlphaFoldDB" id="A0A4U5PBQ4"/>
<dbReference type="STRING" id="34508.A0A4U5PBQ4"/>
<accession>A0A4U5PBQ4</accession>
<reference evidence="1 2" key="2">
    <citation type="journal article" date="2019" name="G3 (Bethesda)">
        <title>Hybrid Assembly of the Genome of the Entomopathogenic Nematode Steinernema carpocapsae Identifies the X-Chromosome.</title>
        <authorList>
            <person name="Serra L."/>
            <person name="Macchietto M."/>
            <person name="Macias-Munoz A."/>
            <person name="McGill C.J."/>
            <person name="Rodriguez I.M."/>
            <person name="Rodriguez B."/>
            <person name="Murad R."/>
            <person name="Mortazavi A."/>
        </authorList>
    </citation>
    <scope>NUCLEOTIDE SEQUENCE [LARGE SCALE GENOMIC DNA]</scope>
    <source>
        <strain evidence="1 2">ALL</strain>
    </source>
</reference>
<dbReference type="EMBL" id="AZBU02000002">
    <property type="protein sequence ID" value="TKR93601.1"/>
    <property type="molecule type" value="Genomic_DNA"/>
</dbReference>
<keyword evidence="2" id="KW-1185">Reference proteome</keyword>